<gene>
    <name evidence="1" type="ORF">CHS0354_011108</name>
</gene>
<sequence>MSIYSKVLRKYFSKYKYLLAVFLLPLCVWLGTILKKYQLYDYVWTRQNISCAACGEYKHRLTPMPFEELELYLRMGSRFLKQYNDYLLPSLRYFWPRNVSIVVILDEESAQDKELAKSLAERYPYPRIEYQSPIDPGIYHGVGHERMQRDYFYPENNTKKTYVGYLDTDSVFVTKVIPDLLFEEGKPIVIANYGKRDTDWWSQAAMTTEAIFKSKEVMKCMAYFPVIMKVSHIVELRGYLEKLHNKPFDEIYRQFSGRPIAQFNIMCQYIWAFHKDEYKFHFHLWSYNNGSWQGEDNSPGRQPYEFYLTNVTEEQKVPKPRAAIHYRYHYSVNWEKSATYIDVLKTGICFSGGFYLCPDQCKHLNQTVLHKQLYFFEYNDWSWDKRCLDEQRKHYTEVAKRRNAEADNDLKISCIEVDKLFFTT</sequence>
<keyword evidence="2" id="KW-1185">Reference proteome</keyword>
<proteinExistence type="predicted"/>
<reference evidence="1" key="1">
    <citation type="journal article" date="2021" name="Genome Biol. Evol.">
        <title>A High-Quality Reference Genome for a Parasitic Bivalve with Doubly Uniparental Inheritance (Bivalvia: Unionida).</title>
        <authorList>
            <person name="Smith C.H."/>
        </authorList>
    </citation>
    <scope>NUCLEOTIDE SEQUENCE</scope>
    <source>
        <strain evidence="1">CHS0354</strain>
    </source>
</reference>
<dbReference type="PROSITE" id="PS00116">
    <property type="entry name" value="DNA_POLYMERASE_B"/>
    <property type="match status" value="1"/>
</dbReference>
<dbReference type="InterPro" id="IPR017964">
    <property type="entry name" value="DNA-dir_DNA_pol_B_CS"/>
</dbReference>
<reference evidence="1" key="2">
    <citation type="journal article" date="2021" name="Genome Biol. Evol.">
        <title>Developing a high-quality reference genome for a parasitic bivalve with doubly uniparental inheritance (Bivalvia: Unionida).</title>
        <authorList>
            <person name="Smith C.H."/>
        </authorList>
    </citation>
    <scope>NUCLEOTIDE SEQUENCE</scope>
    <source>
        <strain evidence="1">CHS0354</strain>
        <tissue evidence="1">Mantle</tissue>
    </source>
</reference>
<protein>
    <submittedName>
        <fullName evidence="1">Uncharacterized protein</fullName>
    </submittedName>
</protein>
<evidence type="ECO:0000313" key="2">
    <source>
        <dbReference type="Proteomes" id="UP001195483"/>
    </source>
</evidence>
<reference evidence="1" key="3">
    <citation type="submission" date="2023-05" db="EMBL/GenBank/DDBJ databases">
        <authorList>
            <person name="Smith C.H."/>
        </authorList>
    </citation>
    <scope>NUCLEOTIDE SEQUENCE</scope>
    <source>
        <strain evidence="1">CHS0354</strain>
        <tissue evidence="1">Mantle</tissue>
    </source>
</reference>
<dbReference type="GO" id="GO:0003676">
    <property type="term" value="F:nucleic acid binding"/>
    <property type="evidence" value="ECO:0007669"/>
    <property type="project" value="InterPro"/>
</dbReference>
<dbReference type="Proteomes" id="UP001195483">
    <property type="component" value="Unassembled WGS sequence"/>
</dbReference>
<organism evidence="1 2">
    <name type="scientific">Potamilus streckersoni</name>
    <dbReference type="NCBI Taxonomy" id="2493646"/>
    <lineage>
        <taxon>Eukaryota</taxon>
        <taxon>Metazoa</taxon>
        <taxon>Spiralia</taxon>
        <taxon>Lophotrochozoa</taxon>
        <taxon>Mollusca</taxon>
        <taxon>Bivalvia</taxon>
        <taxon>Autobranchia</taxon>
        <taxon>Heteroconchia</taxon>
        <taxon>Palaeoheterodonta</taxon>
        <taxon>Unionida</taxon>
        <taxon>Unionoidea</taxon>
        <taxon>Unionidae</taxon>
        <taxon>Ambleminae</taxon>
        <taxon>Lampsilini</taxon>
        <taxon>Potamilus</taxon>
    </lineage>
</organism>
<name>A0AAE0TC90_9BIVA</name>
<evidence type="ECO:0000313" key="1">
    <source>
        <dbReference type="EMBL" id="KAK3607571.1"/>
    </source>
</evidence>
<dbReference type="EMBL" id="JAEAOA010000687">
    <property type="protein sequence ID" value="KAK3607571.1"/>
    <property type="molecule type" value="Genomic_DNA"/>
</dbReference>
<dbReference type="AlphaFoldDB" id="A0AAE0TC90"/>
<comment type="caution">
    <text evidence="1">The sequence shown here is derived from an EMBL/GenBank/DDBJ whole genome shotgun (WGS) entry which is preliminary data.</text>
</comment>
<accession>A0AAE0TC90</accession>
<dbReference type="GO" id="GO:0000166">
    <property type="term" value="F:nucleotide binding"/>
    <property type="evidence" value="ECO:0007669"/>
    <property type="project" value="InterPro"/>
</dbReference>